<dbReference type="InterPro" id="IPR004389">
    <property type="entry name" value="Ribosomal_uL18_bac-type"/>
</dbReference>
<dbReference type="FunFam" id="3.30.420.100:FF:000003">
    <property type="entry name" value="50S ribosomal protein L18"/>
    <property type="match status" value="1"/>
</dbReference>
<comment type="subunit">
    <text evidence="3 9">Part of the 50S ribosomal subunit; contacts the 5S rRNA.</text>
</comment>
<keyword evidence="10" id="KW-0934">Plastid</keyword>
<name>A0A023H9X4_9STRA</name>
<keyword evidence="7 9" id="KW-0687">Ribonucleoprotein</keyword>
<dbReference type="Gene3D" id="3.30.420.100">
    <property type="match status" value="1"/>
</dbReference>
<reference evidence="10" key="1">
    <citation type="journal article" date="2014" name="Genome Biol. Evol.">
        <title>Serial gene losses and foreign DNA underlie size and sequence variation in the plastid genomes of diatoms.</title>
        <authorList>
            <person name="Ruck E.C."/>
            <person name="Nakov T."/>
            <person name="Jansen R.K."/>
            <person name="Theriot E.C."/>
            <person name="Alverson A.J."/>
        </authorList>
    </citation>
    <scope>NUCLEOTIDE SEQUENCE</scope>
    <source>
        <strain evidence="10">Ccmp1717</strain>
    </source>
</reference>
<evidence type="ECO:0000256" key="2">
    <source>
        <dbReference type="ARBA" id="ARBA00007116"/>
    </source>
</evidence>
<comment type="function">
    <text evidence="1 9">Binds 5S rRNA, forms part of the central protuberance of the 50S subunit.</text>
</comment>
<evidence type="ECO:0000256" key="5">
    <source>
        <dbReference type="ARBA" id="ARBA00022884"/>
    </source>
</evidence>
<evidence type="ECO:0000256" key="6">
    <source>
        <dbReference type="ARBA" id="ARBA00022980"/>
    </source>
</evidence>
<keyword evidence="6 9" id="KW-0689">Ribosomal protein</keyword>
<dbReference type="GO" id="GO:1990904">
    <property type="term" value="C:ribonucleoprotein complex"/>
    <property type="evidence" value="ECO:0007669"/>
    <property type="project" value="UniProtKB-KW"/>
</dbReference>
<keyword evidence="4 9" id="KW-0699">rRNA-binding</keyword>
<accession>A0A023H9X4</accession>
<dbReference type="GeneID" id="19739709"/>
<dbReference type="InterPro" id="IPR005484">
    <property type="entry name" value="Ribosomal_uL18_bac/plant/anim"/>
</dbReference>
<comment type="subcellular location">
    <subcellularLocation>
        <location evidence="9">Plastid</location>
        <location evidence="9">Chloroplast</location>
    </subcellularLocation>
</comment>
<dbReference type="PANTHER" id="PTHR12899">
    <property type="entry name" value="39S RIBOSOMAL PROTEIN L18, MITOCHONDRIAL"/>
    <property type="match status" value="1"/>
</dbReference>
<sequence length="135" mass="15353">MKFSKRALIKLKNKNKKLKPSKYKKLKRATFRGRIKGTEERPRLSVYRSNENIYVQIIDDTNSKTLLACSTLDRAVKLAIPIGRTCDASRLMGKKLAELSLKKNITKIVFDRGPYLYHGRIKALADGVRAGGLQF</sequence>
<dbReference type="SUPFAM" id="SSF53137">
    <property type="entry name" value="Translational machinery components"/>
    <property type="match status" value="1"/>
</dbReference>
<evidence type="ECO:0000256" key="1">
    <source>
        <dbReference type="ARBA" id="ARBA00003898"/>
    </source>
</evidence>
<dbReference type="GO" id="GO:0009507">
    <property type="term" value="C:chloroplast"/>
    <property type="evidence" value="ECO:0007669"/>
    <property type="project" value="UniProtKB-SubCell"/>
</dbReference>
<dbReference type="CDD" id="cd00432">
    <property type="entry name" value="Ribosomal_L18_L5e"/>
    <property type="match status" value="1"/>
</dbReference>
<evidence type="ECO:0000313" key="10">
    <source>
        <dbReference type="EMBL" id="AGH28355.1"/>
    </source>
</evidence>
<evidence type="ECO:0000256" key="7">
    <source>
        <dbReference type="ARBA" id="ARBA00023274"/>
    </source>
</evidence>
<geneLocation type="chloroplast" evidence="10"/>
<dbReference type="GO" id="GO:0003735">
    <property type="term" value="F:structural constituent of ribosome"/>
    <property type="evidence" value="ECO:0007669"/>
    <property type="project" value="InterPro"/>
</dbReference>
<evidence type="ECO:0000256" key="4">
    <source>
        <dbReference type="ARBA" id="ARBA00022730"/>
    </source>
</evidence>
<dbReference type="GO" id="GO:0006412">
    <property type="term" value="P:translation"/>
    <property type="evidence" value="ECO:0007669"/>
    <property type="project" value="UniProtKB-UniRule"/>
</dbReference>
<proteinExistence type="inferred from homology"/>
<dbReference type="HAMAP" id="MF_01337_B">
    <property type="entry name" value="Ribosomal_uL18_B"/>
    <property type="match status" value="1"/>
</dbReference>
<dbReference type="Pfam" id="PF00861">
    <property type="entry name" value="Ribosomal_L18p"/>
    <property type="match status" value="1"/>
</dbReference>
<keyword evidence="10" id="KW-0150">Chloroplast</keyword>
<dbReference type="GO" id="GO:0008097">
    <property type="term" value="F:5S rRNA binding"/>
    <property type="evidence" value="ECO:0007669"/>
    <property type="project" value="TreeGrafter"/>
</dbReference>
<evidence type="ECO:0000256" key="3">
    <source>
        <dbReference type="ARBA" id="ARBA00011505"/>
    </source>
</evidence>
<dbReference type="InterPro" id="IPR057268">
    <property type="entry name" value="Ribosomal_L18"/>
</dbReference>
<dbReference type="GO" id="GO:0005840">
    <property type="term" value="C:ribosome"/>
    <property type="evidence" value="ECO:0007669"/>
    <property type="project" value="UniProtKB-KW"/>
</dbReference>
<keyword evidence="5 9" id="KW-0694">RNA-binding</keyword>
<comment type="similarity">
    <text evidence="2 9">Belongs to the universal ribosomal protein uL18 family.</text>
</comment>
<gene>
    <name evidence="9 10" type="primary">rpl18</name>
</gene>
<evidence type="ECO:0000256" key="8">
    <source>
        <dbReference type="ARBA" id="ARBA00035303"/>
    </source>
</evidence>
<dbReference type="PANTHER" id="PTHR12899:SF3">
    <property type="entry name" value="LARGE RIBOSOMAL SUBUNIT PROTEIN UL18M"/>
    <property type="match status" value="1"/>
</dbReference>
<organism evidence="10">
    <name type="scientific">Asterionellopsis glacialis</name>
    <dbReference type="NCBI Taxonomy" id="33640"/>
    <lineage>
        <taxon>Eukaryota</taxon>
        <taxon>Sar</taxon>
        <taxon>Stramenopiles</taxon>
        <taxon>Ochrophyta</taxon>
        <taxon>Bacillariophyta</taxon>
        <taxon>Fragilariophyceae</taxon>
        <taxon>Fragilariophycidae</taxon>
        <taxon>Fragilariales</taxon>
        <taxon>Fragilariaceae</taxon>
        <taxon>Asterionellopsis</taxon>
    </lineage>
</organism>
<dbReference type="RefSeq" id="YP_009028808.1">
    <property type="nucleotide sequence ID" value="NC_024080.1"/>
</dbReference>
<dbReference type="NCBIfam" id="TIGR00060">
    <property type="entry name" value="L18_bact"/>
    <property type="match status" value="1"/>
</dbReference>
<dbReference type="AlphaFoldDB" id="A0A023H9X4"/>
<protein>
    <recommendedName>
        <fullName evidence="8 9">Large ribosomal subunit protein uL18c</fullName>
    </recommendedName>
</protein>
<dbReference type="EMBL" id="KC509520">
    <property type="protein sequence ID" value="AGH28355.1"/>
    <property type="molecule type" value="Genomic_DNA"/>
</dbReference>
<evidence type="ECO:0000256" key="9">
    <source>
        <dbReference type="HAMAP-Rule" id="MF_01337"/>
    </source>
</evidence>